<dbReference type="EMBL" id="LNYV01000036">
    <property type="protein sequence ID" value="KTD55208.1"/>
    <property type="molecule type" value="Genomic_DNA"/>
</dbReference>
<dbReference type="eggNOG" id="COG0438">
    <property type="taxonomic scope" value="Bacteria"/>
</dbReference>
<reference evidence="3 4" key="1">
    <citation type="submission" date="2015-11" db="EMBL/GenBank/DDBJ databases">
        <title>Genomic analysis of 38 Legionella species identifies large and diverse effector repertoires.</title>
        <authorList>
            <person name="Burstein D."/>
            <person name="Amaro F."/>
            <person name="Zusman T."/>
            <person name="Lifshitz Z."/>
            <person name="Cohen O."/>
            <person name="Gilbert J.A."/>
            <person name="Pupko T."/>
            <person name="Shuman H.A."/>
            <person name="Segal G."/>
        </authorList>
    </citation>
    <scope>NUCLEOTIDE SEQUENCE [LARGE SCALE GENOMIC DNA]</scope>
    <source>
        <strain evidence="3 4">Mt.St.Helens-4</strain>
    </source>
</reference>
<protein>
    <submittedName>
        <fullName evidence="3">Putative glycosyl transferase</fullName>
    </submittedName>
</protein>
<name>A0A0W0YE29_9GAMM</name>
<dbReference type="PATRIC" id="fig|28087.4.peg.3007"/>
<gene>
    <name evidence="3" type="ORF">Lsai_2800</name>
</gene>
<dbReference type="Pfam" id="PF00534">
    <property type="entry name" value="Glycos_transf_1"/>
    <property type="match status" value="1"/>
</dbReference>
<dbReference type="RefSeq" id="WP_027272624.1">
    <property type="nucleotide sequence ID" value="NZ_CAAAJE010000013.1"/>
</dbReference>
<dbReference type="Proteomes" id="UP000054621">
    <property type="component" value="Unassembled WGS sequence"/>
</dbReference>
<dbReference type="CDD" id="cd03809">
    <property type="entry name" value="GT4_MtfB-like"/>
    <property type="match status" value="1"/>
</dbReference>
<dbReference type="InterPro" id="IPR001296">
    <property type="entry name" value="Glyco_trans_1"/>
</dbReference>
<dbReference type="PANTHER" id="PTHR46401:SF2">
    <property type="entry name" value="GLYCOSYLTRANSFERASE WBBK-RELATED"/>
    <property type="match status" value="1"/>
</dbReference>
<dbReference type="GO" id="GO:0016757">
    <property type="term" value="F:glycosyltransferase activity"/>
    <property type="evidence" value="ECO:0007669"/>
    <property type="project" value="InterPro"/>
</dbReference>
<accession>A0A0W0YE29</accession>
<dbReference type="Gene3D" id="3.40.50.2000">
    <property type="entry name" value="Glycogen Phosphorylase B"/>
    <property type="match status" value="1"/>
</dbReference>
<dbReference type="PANTHER" id="PTHR46401">
    <property type="entry name" value="GLYCOSYLTRANSFERASE WBBK-RELATED"/>
    <property type="match status" value="1"/>
</dbReference>
<organism evidence="3 4">
    <name type="scientific">Legionella sainthelensi</name>
    <dbReference type="NCBI Taxonomy" id="28087"/>
    <lineage>
        <taxon>Bacteria</taxon>
        <taxon>Pseudomonadati</taxon>
        <taxon>Pseudomonadota</taxon>
        <taxon>Gammaproteobacteria</taxon>
        <taxon>Legionellales</taxon>
        <taxon>Legionellaceae</taxon>
        <taxon>Legionella</taxon>
    </lineage>
</organism>
<comment type="caution">
    <text evidence="3">The sequence shown here is derived from an EMBL/GenBank/DDBJ whole genome shotgun (WGS) entry which is preliminary data.</text>
</comment>
<evidence type="ECO:0000259" key="2">
    <source>
        <dbReference type="Pfam" id="PF00534"/>
    </source>
</evidence>
<evidence type="ECO:0000256" key="1">
    <source>
        <dbReference type="ARBA" id="ARBA00022679"/>
    </source>
</evidence>
<feature type="domain" description="Glycosyl transferase family 1" evidence="2">
    <location>
        <begin position="202"/>
        <end position="323"/>
    </location>
</feature>
<keyword evidence="1 3" id="KW-0808">Transferase</keyword>
<evidence type="ECO:0000313" key="4">
    <source>
        <dbReference type="Proteomes" id="UP000054621"/>
    </source>
</evidence>
<dbReference type="STRING" id="28087.Lsai_2800"/>
<dbReference type="AlphaFoldDB" id="A0A0W0YE29"/>
<sequence length="390" mass="44690">MKLILDITRMLGTLITGRYSGIGVDRVLLAYIQNYRGNSQAFIKFGAVNCVYSQKTSTALFDYLVEVVAGNQTLKQSIITKFLMCKRNNQDLSNSIYLHIDQEPYNSTLFKQLNIPIVYMVHDLIPLYYAEYSVPKYINKHAHFIENCIHHGAGIITNSQSTLNEFRAYHKGAQKRFSHTLAAPLASGLSPETPPESRIIPEPYFVVLSTIEGRKNHLPLLHIWRYFVEHLASATPKLVLIGKRGWRCGQVLDLLDHCKQIKPFIVEEHTCSDQKLITYLHHAQALLFPTFTEGYGLPLIEALSNGTPVIASDIPVFREIAGDIPEYIHPLDTLKWMEMIEAYSKQDNFMRVSQLERIKSFKIPTWNDHFQKVTPFLQKISETYHRAPLI</sequence>
<dbReference type="OrthoDB" id="9764577at2"/>
<dbReference type="SUPFAM" id="SSF53756">
    <property type="entry name" value="UDP-Glycosyltransferase/glycogen phosphorylase"/>
    <property type="match status" value="1"/>
</dbReference>
<evidence type="ECO:0000313" key="3">
    <source>
        <dbReference type="EMBL" id="KTD55208.1"/>
    </source>
</evidence>
<proteinExistence type="predicted"/>